<name>A0A158SWN8_HAEIF</name>
<keyword evidence="1" id="KW-0812">Transmembrane</keyword>
<accession>A0A158SWN8</accession>
<dbReference type="EMBL" id="MZKM01000052">
    <property type="protein sequence ID" value="PRL88895.1"/>
    <property type="molecule type" value="Genomic_DNA"/>
</dbReference>
<evidence type="ECO:0000256" key="1">
    <source>
        <dbReference type="SAM" id="Phobius"/>
    </source>
</evidence>
<dbReference type="EMBL" id="JMQP01000002">
    <property type="protein sequence ID" value="KIS35282.1"/>
    <property type="molecule type" value="Genomic_DNA"/>
</dbReference>
<evidence type="ECO:0000313" key="2">
    <source>
        <dbReference type="EMBL" id="KIS35282.1"/>
    </source>
</evidence>
<dbReference type="InterPro" id="IPR046895">
    <property type="entry name" value="ABC-3C_MC8"/>
</dbReference>
<gene>
    <name evidence="3" type="ORF">BV022_01484</name>
    <name evidence="2" type="ORF">NTHI1209_00886</name>
</gene>
<dbReference type="Proteomes" id="UP000050700">
    <property type="component" value="Unassembled WGS sequence"/>
</dbReference>
<reference evidence="3 5" key="2">
    <citation type="submission" date="2017-02" db="EMBL/GenBank/DDBJ databases">
        <title>Haemophilus influenzae in COPD genome sequencing project.</title>
        <authorList>
            <person name="Murphy T.F."/>
            <person name="Kong Y."/>
            <person name="Nadendla S."/>
            <person name="Tettelin H."/>
            <person name="Pettigrew M."/>
        </authorList>
    </citation>
    <scope>NUCLEOTIDE SEQUENCE [LARGE SCALE GENOMIC DNA]</scope>
    <source>
        <strain evidence="3 5">19P94H1</strain>
    </source>
</reference>
<comment type="caution">
    <text evidence="2">The sequence shown here is derived from an EMBL/GenBank/DDBJ whole genome shotgun (WGS) entry which is preliminary data.</text>
</comment>
<dbReference type="AlphaFoldDB" id="A0A158SWN8"/>
<evidence type="ECO:0000313" key="3">
    <source>
        <dbReference type="EMBL" id="PRL88895.1"/>
    </source>
</evidence>
<proteinExistence type="predicted"/>
<reference evidence="2 4" key="1">
    <citation type="submission" date="2014-05" db="EMBL/GenBank/DDBJ databases">
        <title>Methylome analysis of the phasevarions of Haemophilus influenzae.</title>
        <authorList>
            <person name="Atack J.M."/>
            <person name="Fox K.L."/>
            <person name="Power P.M."/>
            <person name="Clark T."/>
            <person name="Jurcisek J."/>
            <person name="Korlach J."/>
            <person name="Bakaletz L.O."/>
            <person name="Jennings M.P."/>
        </authorList>
    </citation>
    <scope>NUCLEOTIDE SEQUENCE [LARGE SCALE GENOMIC DNA]</scope>
    <source>
        <strain evidence="2 4">1209</strain>
    </source>
</reference>
<evidence type="ECO:0000313" key="4">
    <source>
        <dbReference type="Proteomes" id="UP000050700"/>
    </source>
</evidence>
<protein>
    <submittedName>
        <fullName evidence="2">Uncharacterized protein</fullName>
    </submittedName>
</protein>
<sequence length="81" mass="9324">MMITIQPNKYTDPDKAIISSSCVLLRVLIKKKLVQFDKLKDVLDKYNECASVLFLPAINLLFLLGVVKYHQKTDCFEYIGK</sequence>
<dbReference type="RefSeq" id="WP_306781410.1">
    <property type="nucleotide sequence ID" value="NZ_AP018770.1"/>
</dbReference>
<keyword evidence="1" id="KW-0472">Membrane</keyword>
<dbReference type="Pfam" id="PF20295">
    <property type="entry name" value="MC8"/>
    <property type="match status" value="1"/>
</dbReference>
<keyword evidence="1" id="KW-1133">Transmembrane helix</keyword>
<evidence type="ECO:0000313" key="5">
    <source>
        <dbReference type="Proteomes" id="UP000238666"/>
    </source>
</evidence>
<dbReference type="PATRIC" id="fig|727.582.peg.811"/>
<feature type="transmembrane region" description="Helical" evidence="1">
    <location>
        <begin position="50"/>
        <end position="67"/>
    </location>
</feature>
<organism evidence="2 4">
    <name type="scientific">Haemophilus influenzae</name>
    <dbReference type="NCBI Taxonomy" id="727"/>
    <lineage>
        <taxon>Bacteria</taxon>
        <taxon>Pseudomonadati</taxon>
        <taxon>Pseudomonadota</taxon>
        <taxon>Gammaproteobacteria</taxon>
        <taxon>Pasteurellales</taxon>
        <taxon>Pasteurellaceae</taxon>
        <taxon>Haemophilus</taxon>
    </lineage>
</organism>